<dbReference type="RefSeq" id="WP_166918605.1">
    <property type="nucleotide sequence ID" value="NZ_JAASRN010000001.1"/>
</dbReference>
<evidence type="ECO:0000256" key="3">
    <source>
        <dbReference type="ARBA" id="ARBA00022857"/>
    </source>
</evidence>
<comment type="cofactor">
    <cofactor evidence="6">
        <name>a divalent metal cation</name>
        <dbReference type="ChEBI" id="CHEBI:60240"/>
    </cofactor>
</comment>
<dbReference type="EC" id="2.7.1.23" evidence="6"/>
<comment type="catalytic activity">
    <reaction evidence="5 6">
        <text>NAD(+) + ATP = ADP + NADP(+) + H(+)</text>
        <dbReference type="Rhea" id="RHEA:18629"/>
        <dbReference type="ChEBI" id="CHEBI:15378"/>
        <dbReference type="ChEBI" id="CHEBI:30616"/>
        <dbReference type="ChEBI" id="CHEBI:57540"/>
        <dbReference type="ChEBI" id="CHEBI:58349"/>
        <dbReference type="ChEBI" id="CHEBI:456216"/>
        <dbReference type="EC" id="2.7.1.23"/>
    </reaction>
</comment>
<dbReference type="Gene3D" id="2.60.200.30">
    <property type="entry name" value="Probable inorganic polyphosphate/atp-NAD kinase, domain 2"/>
    <property type="match status" value="1"/>
</dbReference>
<dbReference type="Pfam" id="PF01513">
    <property type="entry name" value="NAD_kinase"/>
    <property type="match status" value="1"/>
</dbReference>
<dbReference type="GO" id="GO:0006741">
    <property type="term" value="P:NADP+ biosynthetic process"/>
    <property type="evidence" value="ECO:0007669"/>
    <property type="project" value="UniProtKB-UniRule"/>
</dbReference>
<keyword evidence="8" id="KW-1185">Reference proteome</keyword>
<keyword evidence="1 6" id="KW-0808">Transferase</keyword>
<dbReference type="EMBL" id="JAASRN010000001">
    <property type="protein sequence ID" value="NIK73358.1"/>
    <property type="molecule type" value="Genomic_DNA"/>
</dbReference>
<comment type="caution">
    <text evidence="6">Lacks conserved residue(s) required for the propagation of feature annotation.</text>
</comment>
<accession>A0A846MP52</accession>
<reference evidence="7 8" key="1">
    <citation type="submission" date="2020-03" db="EMBL/GenBank/DDBJ databases">
        <title>Genomic Encyclopedia of Type Strains, Phase IV (KMG-IV): sequencing the most valuable type-strain genomes for metagenomic binning, comparative biology and taxonomic classification.</title>
        <authorList>
            <person name="Goeker M."/>
        </authorList>
    </citation>
    <scope>NUCLEOTIDE SEQUENCE [LARGE SCALE GENOMIC DNA]</scope>
    <source>
        <strain evidence="7 8">DSM 5718</strain>
    </source>
</reference>
<evidence type="ECO:0000313" key="8">
    <source>
        <dbReference type="Proteomes" id="UP000537126"/>
    </source>
</evidence>
<keyword evidence="6" id="KW-0067">ATP-binding</keyword>
<protein>
    <recommendedName>
        <fullName evidence="6">NAD kinase</fullName>
        <ecNumber evidence="6">2.7.1.23</ecNumber>
    </recommendedName>
    <alternativeName>
        <fullName evidence="6">ATP-dependent NAD kinase</fullName>
    </alternativeName>
</protein>
<comment type="caution">
    <text evidence="7">The sequence shown here is derived from an EMBL/GenBank/DDBJ whole genome shotgun (WGS) entry which is preliminary data.</text>
</comment>
<dbReference type="SUPFAM" id="SSF111331">
    <property type="entry name" value="NAD kinase/diacylglycerol kinase-like"/>
    <property type="match status" value="1"/>
</dbReference>
<dbReference type="Pfam" id="PF20143">
    <property type="entry name" value="NAD_kinase_C"/>
    <property type="match status" value="1"/>
</dbReference>
<evidence type="ECO:0000256" key="2">
    <source>
        <dbReference type="ARBA" id="ARBA00022777"/>
    </source>
</evidence>
<feature type="binding site" evidence="6">
    <location>
        <begin position="75"/>
        <end position="76"/>
    </location>
    <ligand>
        <name>NAD(+)</name>
        <dbReference type="ChEBI" id="CHEBI:57540"/>
    </ligand>
</feature>
<dbReference type="GO" id="GO:0005737">
    <property type="term" value="C:cytoplasm"/>
    <property type="evidence" value="ECO:0007669"/>
    <property type="project" value="UniProtKB-SubCell"/>
</dbReference>
<dbReference type="GO" id="GO:0003951">
    <property type="term" value="F:NAD+ kinase activity"/>
    <property type="evidence" value="ECO:0007669"/>
    <property type="project" value="UniProtKB-UniRule"/>
</dbReference>
<keyword evidence="2 6" id="KW-0418">Kinase</keyword>
<dbReference type="GO" id="GO:0046872">
    <property type="term" value="F:metal ion binding"/>
    <property type="evidence" value="ECO:0007669"/>
    <property type="project" value="UniProtKB-UniRule"/>
</dbReference>
<evidence type="ECO:0000256" key="6">
    <source>
        <dbReference type="HAMAP-Rule" id="MF_00361"/>
    </source>
</evidence>
<name>A0A846MP52_9BACT</name>
<evidence type="ECO:0000256" key="1">
    <source>
        <dbReference type="ARBA" id="ARBA00022679"/>
    </source>
</evidence>
<evidence type="ECO:0000256" key="5">
    <source>
        <dbReference type="ARBA" id="ARBA00047925"/>
    </source>
</evidence>
<dbReference type="GO" id="GO:0005524">
    <property type="term" value="F:ATP binding"/>
    <property type="evidence" value="ECO:0007669"/>
    <property type="project" value="UniProtKB-KW"/>
</dbReference>
<comment type="similarity">
    <text evidence="6">Belongs to the NAD kinase family.</text>
</comment>
<dbReference type="PANTHER" id="PTHR20275:SF0">
    <property type="entry name" value="NAD KINASE"/>
    <property type="match status" value="1"/>
</dbReference>
<keyword evidence="4 6" id="KW-0520">NAD</keyword>
<dbReference type="GO" id="GO:0051287">
    <property type="term" value="F:NAD binding"/>
    <property type="evidence" value="ECO:0007669"/>
    <property type="project" value="UniProtKB-ARBA"/>
</dbReference>
<dbReference type="Gene3D" id="3.40.50.10330">
    <property type="entry name" value="Probable inorganic polyphosphate/atp-NAD kinase, domain 1"/>
    <property type="match status" value="1"/>
</dbReference>
<dbReference type="NCBIfam" id="NF002521">
    <property type="entry name" value="PRK01911.1"/>
    <property type="match status" value="1"/>
</dbReference>
<dbReference type="AlphaFoldDB" id="A0A846MP52"/>
<gene>
    <name evidence="6" type="primary">nadK</name>
    <name evidence="7" type="ORF">FHS56_000844</name>
</gene>
<feature type="active site" description="Proton acceptor" evidence="6">
    <location>
        <position position="75"/>
    </location>
</feature>
<keyword evidence="6" id="KW-0963">Cytoplasm</keyword>
<sequence>MVIAIHGHNFRTEVRSYIERMLHLLTHQYHAKIFFSNDFARLVQKHELQDYDQQLYYTNHSDLPEVDFFFSVGGDGTMLESVTHVGARQIPIVGINTGRLGFLATIAPHELEDAVHNLYKGYYHFDDRSLIHLDSNCNLFGDLNFALNEFTVTKRDTASMIIVHAYVDGEYLNSYWADGLIISTPTGSTGYSLSCGGPIVFPRSKNFIVTPVSPHNLSVRPLIISDQSVISLQVEGRNRYFLASLDSRSEIIDSSVQIAISREQFCARLVQMKEHSFMETLRTKLNWGLDIRN</sequence>
<dbReference type="PANTHER" id="PTHR20275">
    <property type="entry name" value="NAD KINASE"/>
    <property type="match status" value="1"/>
</dbReference>
<dbReference type="InterPro" id="IPR002504">
    <property type="entry name" value="NADK"/>
</dbReference>
<keyword evidence="6" id="KW-0547">Nucleotide-binding</keyword>
<feature type="binding site" evidence="6">
    <location>
        <begin position="148"/>
        <end position="149"/>
    </location>
    <ligand>
        <name>NAD(+)</name>
        <dbReference type="ChEBI" id="CHEBI:57540"/>
    </ligand>
</feature>
<feature type="binding site" evidence="6">
    <location>
        <position position="178"/>
    </location>
    <ligand>
        <name>NAD(+)</name>
        <dbReference type="ChEBI" id="CHEBI:57540"/>
    </ligand>
</feature>
<organism evidence="7 8">
    <name type="scientific">Thermonema lapsum</name>
    <dbReference type="NCBI Taxonomy" id="28195"/>
    <lineage>
        <taxon>Bacteria</taxon>
        <taxon>Pseudomonadati</taxon>
        <taxon>Bacteroidota</taxon>
        <taxon>Cytophagia</taxon>
        <taxon>Cytophagales</taxon>
        <taxon>Thermonemataceae</taxon>
        <taxon>Thermonema</taxon>
    </lineage>
</organism>
<dbReference type="InterPro" id="IPR017438">
    <property type="entry name" value="ATP-NAD_kinase_N"/>
</dbReference>
<dbReference type="InterPro" id="IPR017437">
    <property type="entry name" value="ATP-NAD_kinase_PpnK-typ_C"/>
</dbReference>
<dbReference type="HAMAP" id="MF_00361">
    <property type="entry name" value="NAD_kinase"/>
    <property type="match status" value="1"/>
</dbReference>
<dbReference type="InterPro" id="IPR016064">
    <property type="entry name" value="NAD/diacylglycerol_kinase_sf"/>
</dbReference>
<evidence type="ECO:0000256" key="4">
    <source>
        <dbReference type="ARBA" id="ARBA00023027"/>
    </source>
</evidence>
<dbReference type="GO" id="GO:0019674">
    <property type="term" value="P:NAD+ metabolic process"/>
    <property type="evidence" value="ECO:0007669"/>
    <property type="project" value="InterPro"/>
</dbReference>
<feature type="binding site" evidence="6">
    <location>
        <begin position="189"/>
        <end position="194"/>
    </location>
    <ligand>
        <name>NAD(+)</name>
        <dbReference type="ChEBI" id="CHEBI:57540"/>
    </ligand>
</feature>
<proteinExistence type="inferred from homology"/>
<evidence type="ECO:0000313" key="7">
    <source>
        <dbReference type="EMBL" id="NIK73358.1"/>
    </source>
</evidence>
<comment type="subcellular location">
    <subcellularLocation>
        <location evidence="6">Cytoplasm</location>
    </subcellularLocation>
</comment>
<keyword evidence="3 6" id="KW-0521">NADP</keyword>
<dbReference type="Proteomes" id="UP000537126">
    <property type="component" value="Unassembled WGS sequence"/>
</dbReference>
<comment type="function">
    <text evidence="6">Involved in the regulation of the intracellular balance of NAD and NADP, and is a key enzyme in the biosynthesis of NADP. Catalyzes specifically the phosphorylation on 2'-hydroxyl of the adenosine moiety of NAD to yield NADP.</text>
</comment>